<accession>A0ABV0SH36</accession>
<reference evidence="2 3" key="1">
    <citation type="submission" date="2021-06" db="EMBL/GenBank/DDBJ databases">
        <authorList>
            <person name="Palmer J.M."/>
        </authorList>
    </citation>
    <scope>NUCLEOTIDE SEQUENCE [LARGE SCALE GENOMIC DNA]</scope>
    <source>
        <strain evidence="2 3">XC_2019</strain>
        <tissue evidence="2">Muscle</tissue>
    </source>
</reference>
<keyword evidence="3" id="KW-1185">Reference proteome</keyword>
<proteinExistence type="predicted"/>
<gene>
    <name evidence="2" type="ORF">XENOCAPTIV_027131</name>
</gene>
<evidence type="ECO:0000313" key="2">
    <source>
        <dbReference type="EMBL" id="MEQ2219887.1"/>
    </source>
</evidence>
<protein>
    <recommendedName>
        <fullName evidence="4">Secreted protein</fullName>
    </recommendedName>
</protein>
<feature type="signal peptide" evidence="1">
    <location>
        <begin position="1"/>
        <end position="23"/>
    </location>
</feature>
<dbReference type="Proteomes" id="UP001434883">
    <property type="component" value="Unassembled WGS sequence"/>
</dbReference>
<dbReference type="EMBL" id="JAHRIN010082569">
    <property type="protein sequence ID" value="MEQ2219887.1"/>
    <property type="molecule type" value="Genomic_DNA"/>
</dbReference>
<evidence type="ECO:0000256" key="1">
    <source>
        <dbReference type="SAM" id="SignalP"/>
    </source>
</evidence>
<evidence type="ECO:0000313" key="3">
    <source>
        <dbReference type="Proteomes" id="UP001434883"/>
    </source>
</evidence>
<name>A0ABV0SH36_9TELE</name>
<keyword evidence="1" id="KW-0732">Signal</keyword>
<feature type="chain" id="PRO_5045453303" description="Secreted protein" evidence="1">
    <location>
        <begin position="24"/>
        <end position="104"/>
    </location>
</feature>
<organism evidence="2 3">
    <name type="scientific">Xenoophorus captivus</name>
    <dbReference type="NCBI Taxonomy" id="1517983"/>
    <lineage>
        <taxon>Eukaryota</taxon>
        <taxon>Metazoa</taxon>
        <taxon>Chordata</taxon>
        <taxon>Craniata</taxon>
        <taxon>Vertebrata</taxon>
        <taxon>Euteleostomi</taxon>
        <taxon>Actinopterygii</taxon>
        <taxon>Neopterygii</taxon>
        <taxon>Teleostei</taxon>
        <taxon>Neoteleostei</taxon>
        <taxon>Acanthomorphata</taxon>
        <taxon>Ovalentaria</taxon>
        <taxon>Atherinomorphae</taxon>
        <taxon>Cyprinodontiformes</taxon>
        <taxon>Goodeidae</taxon>
        <taxon>Xenoophorus</taxon>
    </lineage>
</organism>
<evidence type="ECO:0008006" key="4">
    <source>
        <dbReference type="Google" id="ProtNLM"/>
    </source>
</evidence>
<comment type="caution">
    <text evidence="2">The sequence shown here is derived from an EMBL/GenBank/DDBJ whole genome shotgun (WGS) entry which is preliminary data.</text>
</comment>
<sequence length="104" mass="11957">MCSSTLCCFTCIFVEALLHWVSCLPPEISETLPEIHHKYFRRKFLWAQQWHRGMVRDPCMEALVLYTGCRGLSRAVDVYCMSSLLSPPLFPVTLLLGKLKNKGH</sequence>